<dbReference type="HOGENOM" id="CLU_175617_0_0_9"/>
<protein>
    <submittedName>
        <fullName evidence="1">Uncharacterized protein</fullName>
    </submittedName>
</protein>
<dbReference type="Gene3D" id="1.10.10.10">
    <property type="entry name" value="Winged helix-like DNA-binding domain superfamily/Winged helix DNA-binding domain"/>
    <property type="match status" value="1"/>
</dbReference>
<name>A0A0E1X715_STAAU</name>
<gene>
    <name evidence="1" type="ORF">HMPREF0769_12209</name>
</gene>
<reference evidence="1" key="1">
    <citation type="submission" date="2010-05" db="EMBL/GenBank/DDBJ databases">
        <authorList>
            <person name="Muzny D."/>
            <person name="Qin X."/>
            <person name="Buhay C."/>
            <person name="Dugan-Rocha S."/>
            <person name="Ding Y."/>
            <person name="Chen G."/>
            <person name="Hawes A."/>
            <person name="Holder M."/>
            <person name="Jhangiani S."/>
            <person name="Johnson A."/>
            <person name="Khan Z."/>
            <person name="Li Z."/>
            <person name="Liu W."/>
            <person name="Liu X."/>
            <person name="Perez L."/>
            <person name="Shen H."/>
            <person name="Wang Q."/>
            <person name="Watt J."/>
            <person name="Xi L."/>
            <person name="Xin Y."/>
            <person name="Zhou J."/>
            <person name="Deng J."/>
            <person name="Jiang H."/>
            <person name="Liu Y."/>
            <person name="Qu J."/>
            <person name="Song X.-Z."/>
            <person name="Zhang L."/>
            <person name="Villasana D."/>
            <person name="Johnson A."/>
            <person name="Liu J."/>
            <person name="Liyanage D."/>
            <person name="Lorensuhewa L."/>
            <person name="Robinson T."/>
            <person name="Song A."/>
            <person name="Song B.-B."/>
            <person name="Dinh H."/>
            <person name="Thornton R."/>
            <person name="Coyle M."/>
            <person name="Francisco L."/>
            <person name="Jackson L."/>
            <person name="Javaid M."/>
            <person name="Korchina V."/>
            <person name="Kovar C."/>
            <person name="Mata R."/>
            <person name="Mathew T."/>
            <person name="Ngo R."/>
            <person name="Nguyen L."/>
            <person name="Nguyen N."/>
            <person name="Okwuonu G."/>
            <person name="Ongeri F."/>
            <person name="Pham C."/>
            <person name="Simmons D."/>
            <person name="Wilczek-Boney K."/>
            <person name="Hale W."/>
            <person name="Jakkamsetti A."/>
            <person name="Pham P."/>
            <person name="Ruth R."/>
            <person name="San Lucas F."/>
            <person name="Warren J."/>
            <person name="Zhang J."/>
            <person name="Zhao Z."/>
            <person name="Zhou C."/>
            <person name="Zhu D."/>
            <person name="Lee S."/>
            <person name="Bess C."/>
            <person name="Blankenburg K."/>
            <person name="Forbes L."/>
            <person name="Fu Q."/>
            <person name="Gubbala S."/>
            <person name="Hirani K."/>
            <person name="Jayaseelan J.C."/>
            <person name="Lara F."/>
            <person name="Munidasa M."/>
            <person name="Palculict T."/>
            <person name="Patil S."/>
            <person name="Pu L.-L."/>
            <person name="Saada N."/>
            <person name="Tang L."/>
            <person name="Weissenberger G."/>
            <person name="Zhu Y."/>
            <person name="Hemphill L."/>
            <person name="Shang Y."/>
            <person name="Youmans B."/>
            <person name="Ayvaz T."/>
            <person name="Ross M."/>
            <person name="Santibanez J."/>
            <person name="Aqrawi P."/>
            <person name="Gross S."/>
            <person name="Joshi V."/>
            <person name="Fowler G."/>
            <person name="Nazareth L."/>
            <person name="Reid J."/>
            <person name="Worley K."/>
            <person name="Petrosino J."/>
            <person name="Highlander S."/>
            <person name="Gibbs R."/>
        </authorList>
    </citation>
    <scope>NUCLEOTIDE SEQUENCE [LARGE SCALE GENOMIC DNA]</scope>
    <source>
        <strain evidence="1">MN8</strain>
    </source>
</reference>
<accession>A0A0E1X715</accession>
<dbReference type="EMBL" id="ACJA02000004">
    <property type="protein sequence ID" value="EFH94588.1"/>
    <property type="molecule type" value="Genomic_DNA"/>
</dbReference>
<comment type="caution">
    <text evidence="1">The sequence shown here is derived from an EMBL/GenBank/DDBJ whole genome shotgun (WGS) entry which is preliminary data.</text>
</comment>
<sequence>MTLQQKILSHFATYDNFNSDDVVETFGISKTHAKSTLSKLKKKGKIEMESWGIWRVIESQLHLSVVERKKEILEEQFELLARLNEQSEDPREIEERIKLMIRLANQF</sequence>
<proteinExistence type="predicted"/>
<organism evidence="1">
    <name type="scientific">Staphylococcus aureus subsp. aureus MN8</name>
    <dbReference type="NCBI Taxonomy" id="548470"/>
    <lineage>
        <taxon>Bacteria</taxon>
        <taxon>Bacillati</taxon>
        <taxon>Bacillota</taxon>
        <taxon>Bacilli</taxon>
        <taxon>Bacillales</taxon>
        <taxon>Staphylococcaceae</taxon>
        <taxon>Staphylococcus</taxon>
    </lineage>
</organism>
<evidence type="ECO:0000313" key="1">
    <source>
        <dbReference type="EMBL" id="EFH94588.1"/>
    </source>
</evidence>
<dbReference type="AlphaFoldDB" id="A0A0E1X715"/>
<dbReference type="InterPro" id="IPR036388">
    <property type="entry name" value="WH-like_DNA-bd_sf"/>
</dbReference>
<dbReference type="Proteomes" id="UP000003455">
    <property type="component" value="Chromosome"/>
</dbReference>
<dbReference type="RefSeq" id="WP_000174999.1">
    <property type="nucleotide sequence ID" value="NZ_CM000952.1"/>
</dbReference>
<dbReference type="InterPro" id="IPR036390">
    <property type="entry name" value="WH_DNA-bd_sf"/>
</dbReference>
<dbReference type="SUPFAM" id="SSF46785">
    <property type="entry name" value="Winged helix' DNA-binding domain"/>
    <property type="match status" value="1"/>
</dbReference>